<reference evidence="1 2" key="1">
    <citation type="submission" date="2019-12" db="EMBL/GenBank/DDBJ databases">
        <title>Genomic-based taxomic classification of the family Erythrobacteraceae.</title>
        <authorList>
            <person name="Xu L."/>
        </authorList>
    </citation>
    <scope>NUCLEOTIDE SEQUENCE [LARGE SCALE GENOMIC DNA]</scope>
    <source>
        <strain evidence="1 2">H32</strain>
    </source>
</reference>
<proteinExistence type="predicted"/>
<dbReference type="InterPro" id="IPR012675">
    <property type="entry name" value="Beta-grasp_dom_sf"/>
</dbReference>
<dbReference type="EMBL" id="WTYO01000001">
    <property type="protein sequence ID" value="MXO67614.1"/>
    <property type="molecule type" value="Genomic_DNA"/>
</dbReference>
<evidence type="ECO:0000313" key="2">
    <source>
        <dbReference type="Proteomes" id="UP000444401"/>
    </source>
</evidence>
<dbReference type="SUPFAM" id="SSF54285">
    <property type="entry name" value="MoaD/ThiS"/>
    <property type="match status" value="1"/>
</dbReference>
<gene>
    <name evidence="1" type="ORF">GRI72_02055</name>
</gene>
<sequence length="82" mass="8351">MVFLGKLADLAGTGEHVIATSERCDWPALEGHLARVGGDALVEAVRAPGVKLAINGTLLADKRDLSAGEGDEVAFLPPVSGG</sequence>
<dbReference type="InterPro" id="IPR003749">
    <property type="entry name" value="ThiS/MoaD-like"/>
</dbReference>
<organism evidence="1 2">
    <name type="scientific">Pelagerythrobacter marinus</name>
    <dbReference type="NCBI Taxonomy" id="538382"/>
    <lineage>
        <taxon>Bacteria</taxon>
        <taxon>Pseudomonadati</taxon>
        <taxon>Pseudomonadota</taxon>
        <taxon>Alphaproteobacteria</taxon>
        <taxon>Sphingomonadales</taxon>
        <taxon>Erythrobacteraceae</taxon>
        <taxon>Pelagerythrobacter</taxon>
    </lineage>
</organism>
<name>A0ABW9URW6_9SPHN</name>
<comment type="caution">
    <text evidence="1">The sequence shown here is derived from an EMBL/GenBank/DDBJ whole genome shotgun (WGS) entry which is preliminary data.</text>
</comment>
<dbReference type="InterPro" id="IPR016155">
    <property type="entry name" value="Mopterin_synth/thiamin_S_b"/>
</dbReference>
<accession>A0ABW9URW6</accession>
<dbReference type="Proteomes" id="UP000444401">
    <property type="component" value="Unassembled WGS sequence"/>
</dbReference>
<dbReference type="Pfam" id="PF02597">
    <property type="entry name" value="ThiS"/>
    <property type="match status" value="1"/>
</dbReference>
<protein>
    <submittedName>
        <fullName evidence="1">MoaD/ThiS family protein</fullName>
    </submittedName>
</protein>
<keyword evidence="2" id="KW-1185">Reference proteome</keyword>
<evidence type="ECO:0000313" key="1">
    <source>
        <dbReference type="EMBL" id="MXO67614.1"/>
    </source>
</evidence>
<dbReference type="Gene3D" id="3.10.20.30">
    <property type="match status" value="1"/>
</dbReference>